<sequence>MNSISKPAYRIFDRNLKKIQRNQAASDIIKSRNADYLKDEVADRLVDRLLFIKREFETVLDLGAGCGHFAKSLNKSKYQPPPIKTLIMTDISSKMLNRDSVQYPNLHIERKEMDEEIIQFEENKFDAVVCNLSMHWINDLPGCLIQIQRSLKPDCPFLGAMFGGDTLFELRTSLQLAEMERMGGISPRVSPMTEVRDMGSLMSRAGFKLNTIDVDEIIVDFPDIFTLMRNLQEMGENNAVLSRHHILSRDVLLAAQAIYKQLHGNKDGSIPATFSVIYMIGWKEAEGQPRPLERASAKTNLKDVL</sequence>
<dbReference type="InterPro" id="IPR050602">
    <property type="entry name" value="Malonyl-ACP_OMT"/>
</dbReference>
<dbReference type="SUPFAM" id="SSF53335">
    <property type="entry name" value="S-adenosyl-L-methionine-dependent methyltransferases"/>
    <property type="match status" value="1"/>
</dbReference>
<dbReference type="OrthoDB" id="16816at2759"/>
<name>A0A1U7LLG7_NEOID</name>
<dbReference type="Gene3D" id="3.40.50.150">
    <property type="entry name" value="Vaccinia Virus protein VP39"/>
    <property type="match status" value="1"/>
</dbReference>
<dbReference type="EMBL" id="LXFE01001542">
    <property type="protein sequence ID" value="OLL23489.1"/>
    <property type="molecule type" value="Genomic_DNA"/>
</dbReference>
<evidence type="ECO:0000256" key="1">
    <source>
        <dbReference type="ARBA" id="ARBA00022603"/>
    </source>
</evidence>
<dbReference type="AlphaFoldDB" id="A0A1U7LLG7"/>
<evidence type="ECO:0000313" key="3">
    <source>
        <dbReference type="EMBL" id="OLL23489.1"/>
    </source>
</evidence>
<organism evidence="3 4">
    <name type="scientific">Neolecta irregularis (strain DAH-3)</name>
    <dbReference type="NCBI Taxonomy" id="1198029"/>
    <lineage>
        <taxon>Eukaryota</taxon>
        <taxon>Fungi</taxon>
        <taxon>Dikarya</taxon>
        <taxon>Ascomycota</taxon>
        <taxon>Taphrinomycotina</taxon>
        <taxon>Neolectales</taxon>
        <taxon>Neolectaceae</taxon>
        <taxon>Neolecta</taxon>
    </lineage>
</organism>
<dbReference type="PANTHER" id="PTHR13090">
    <property type="entry name" value="ARGININE-HYDROXYLASE NDUFAF5, MITOCHONDRIAL"/>
    <property type="match status" value="1"/>
</dbReference>
<dbReference type="PANTHER" id="PTHR13090:SF1">
    <property type="entry name" value="ARGININE-HYDROXYLASE NDUFAF5, MITOCHONDRIAL"/>
    <property type="match status" value="1"/>
</dbReference>
<dbReference type="InterPro" id="IPR029063">
    <property type="entry name" value="SAM-dependent_MTases_sf"/>
</dbReference>
<dbReference type="CDD" id="cd02440">
    <property type="entry name" value="AdoMet_MTases"/>
    <property type="match status" value="1"/>
</dbReference>
<comment type="caution">
    <text evidence="3">The sequence shown here is derived from an EMBL/GenBank/DDBJ whole genome shotgun (WGS) entry which is preliminary data.</text>
</comment>
<protein>
    <submittedName>
        <fullName evidence="3">NADH dehydrogenase [ubiquinone] 1 alpha subcomplex assembly factor 5</fullName>
    </submittedName>
</protein>
<proteinExistence type="predicted"/>
<accession>A0A1U7LLG7</accession>
<keyword evidence="4" id="KW-1185">Reference proteome</keyword>
<dbReference type="GO" id="GO:0032981">
    <property type="term" value="P:mitochondrial respiratory chain complex I assembly"/>
    <property type="evidence" value="ECO:0007669"/>
    <property type="project" value="TreeGrafter"/>
</dbReference>
<dbReference type="STRING" id="1198029.A0A1U7LLG7"/>
<evidence type="ECO:0000313" key="4">
    <source>
        <dbReference type="Proteomes" id="UP000186594"/>
    </source>
</evidence>
<keyword evidence="3" id="KW-0830">Ubiquinone</keyword>
<dbReference type="GO" id="GO:0008168">
    <property type="term" value="F:methyltransferase activity"/>
    <property type="evidence" value="ECO:0007669"/>
    <property type="project" value="UniProtKB-KW"/>
</dbReference>
<dbReference type="GO" id="GO:0005739">
    <property type="term" value="C:mitochondrion"/>
    <property type="evidence" value="ECO:0007669"/>
    <property type="project" value="TreeGrafter"/>
</dbReference>
<gene>
    <name evidence="3" type="ORF">NEOLI_004677</name>
</gene>
<dbReference type="OMA" id="YEVVYGH"/>
<reference evidence="3 4" key="1">
    <citation type="submission" date="2016-04" db="EMBL/GenBank/DDBJ databases">
        <title>Evolutionary innovation and constraint leading to complex multicellularity in the Ascomycota.</title>
        <authorList>
            <person name="Cisse O."/>
            <person name="Nguyen A."/>
            <person name="Hewitt D.A."/>
            <person name="Jedd G."/>
            <person name="Stajich J.E."/>
        </authorList>
    </citation>
    <scope>NUCLEOTIDE SEQUENCE [LARGE SCALE GENOMIC DNA]</scope>
    <source>
        <strain evidence="3 4">DAH-3</strain>
    </source>
</reference>
<dbReference type="GO" id="GO:0032259">
    <property type="term" value="P:methylation"/>
    <property type="evidence" value="ECO:0007669"/>
    <property type="project" value="UniProtKB-KW"/>
</dbReference>
<keyword evidence="1" id="KW-0489">Methyltransferase</keyword>
<evidence type="ECO:0000256" key="2">
    <source>
        <dbReference type="ARBA" id="ARBA00022679"/>
    </source>
</evidence>
<dbReference type="Proteomes" id="UP000186594">
    <property type="component" value="Unassembled WGS sequence"/>
</dbReference>
<keyword evidence="2" id="KW-0808">Transferase</keyword>
<dbReference type="Pfam" id="PF13489">
    <property type="entry name" value="Methyltransf_23"/>
    <property type="match status" value="1"/>
</dbReference>